<dbReference type="Proteomes" id="UP000291981">
    <property type="component" value="Unassembled WGS sequence"/>
</dbReference>
<sequence length="184" mass="19277">MKTIKILSLIAVAGLTFWSCSDDDDAPEEVNEEETITTMTITLVPQGGGTTVTLQTQDLDGDGPNAPVVTVSDDLAANTTYGGAVVVLDETVTPADNITLEVAEEDDEHQFFYIPTGNITDITYGDQDDDGNPVGLIFTLTTGGAGAATLAVTLRHEPKKPNDGTLADAGGETDIAETFNITIQ</sequence>
<dbReference type="AlphaFoldDB" id="A0A4Q8QFQ3"/>
<dbReference type="EMBL" id="SGIU01000001">
    <property type="protein sequence ID" value="TAI48704.1"/>
    <property type="molecule type" value="Genomic_DNA"/>
</dbReference>
<proteinExistence type="predicted"/>
<organism evidence="2 3">
    <name type="scientific">Flagellimonas allohymeniacidonis</name>
    <dbReference type="NCBI Taxonomy" id="2517819"/>
    <lineage>
        <taxon>Bacteria</taxon>
        <taxon>Pseudomonadati</taxon>
        <taxon>Bacteroidota</taxon>
        <taxon>Flavobacteriia</taxon>
        <taxon>Flavobacteriales</taxon>
        <taxon>Flavobacteriaceae</taxon>
        <taxon>Flagellimonas</taxon>
    </lineage>
</organism>
<evidence type="ECO:0000313" key="3">
    <source>
        <dbReference type="Proteomes" id="UP000291981"/>
    </source>
</evidence>
<gene>
    <name evidence="2" type="ORF">EW142_02575</name>
</gene>
<dbReference type="OrthoDB" id="713689at2"/>
<feature type="chain" id="PRO_5020228000" evidence="1">
    <location>
        <begin position="22"/>
        <end position="184"/>
    </location>
</feature>
<feature type="signal peptide" evidence="1">
    <location>
        <begin position="1"/>
        <end position="21"/>
    </location>
</feature>
<dbReference type="RefSeq" id="WP_130609228.1">
    <property type="nucleotide sequence ID" value="NZ_SGIU01000001.1"/>
</dbReference>
<keyword evidence="1" id="KW-0732">Signal</keyword>
<name>A0A4Q8QFQ3_9FLAO</name>
<protein>
    <submittedName>
        <fullName evidence="2">Type 1 periplasmic binding fold superfamily protein</fullName>
    </submittedName>
</protein>
<reference evidence="2 3" key="1">
    <citation type="submission" date="2019-02" db="EMBL/GenBank/DDBJ databases">
        <title>Draft genome sequence of Muricauda sp. 176CP4-71.</title>
        <authorList>
            <person name="Park J.-S."/>
        </authorList>
    </citation>
    <scope>NUCLEOTIDE SEQUENCE [LARGE SCALE GENOMIC DNA]</scope>
    <source>
        <strain evidence="2 3">176CP4-71</strain>
    </source>
</reference>
<keyword evidence="3" id="KW-1185">Reference proteome</keyword>
<comment type="caution">
    <text evidence="2">The sequence shown here is derived from an EMBL/GenBank/DDBJ whole genome shotgun (WGS) entry which is preliminary data.</text>
</comment>
<evidence type="ECO:0000256" key="1">
    <source>
        <dbReference type="SAM" id="SignalP"/>
    </source>
</evidence>
<evidence type="ECO:0000313" key="2">
    <source>
        <dbReference type="EMBL" id="TAI48704.1"/>
    </source>
</evidence>
<accession>A0A4Q8QFQ3</accession>